<dbReference type="PROSITE" id="PS51294">
    <property type="entry name" value="HTH_MYB"/>
    <property type="match status" value="2"/>
</dbReference>
<feature type="domain" description="Myb-like" evidence="8">
    <location>
        <begin position="21"/>
        <end position="69"/>
    </location>
</feature>
<dbReference type="InterPro" id="IPR017930">
    <property type="entry name" value="Myb_dom"/>
</dbReference>
<keyword evidence="5" id="KW-0010">Activator</keyword>
<dbReference type="GO" id="GO:0003677">
    <property type="term" value="F:DNA binding"/>
    <property type="evidence" value="ECO:0007669"/>
    <property type="project" value="UniProtKB-KW"/>
</dbReference>
<dbReference type="InterPro" id="IPR009057">
    <property type="entry name" value="Homeodomain-like_sf"/>
</dbReference>
<evidence type="ECO:0000259" key="8">
    <source>
        <dbReference type="PROSITE" id="PS50090"/>
    </source>
</evidence>
<evidence type="ECO:0000256" key="1">
    <source>
        <dbReference type="ARBA" id="ARBA00004123"/>
    </source>
</evidence>
<protein>
    <submittedName>
        <fullName evidence="10">Transcription factor MYB113</fullName>
    </submittedName>
</protein>
<comment type="subcellular location">
    <subcellularLocation>
        <location evidence="1">Nucleus</location>
    </subcellularLocation>
</comment>
<gene>
    <name evidence="10" type="primary">MYB113_6</name>
    <name evidence="10" type="ORF">g.38707</name>
</gene>
<dbReference type="SUPFAM" id="SSF46689">
    <property type="entry name" value="Homeodomain-like"/>
    <property type="match status" value="1"/>
</dbReference>
<organism evidence="10">
    <name type="scientific">Anthurium amnicola</name>
    <dbReference type="NCBI Taxonomy" id="1678845"/>
    <lineage>
        <taxon>Eukaryota</taxon>
        <taxon>Viridiplantae</taxon>
        <taxon>Streptophyta</taxon>
        <taxon>Embryophyta</taxon>
        <taxon>Tracheophyta</taxon>
        <taxon>Spermatophyta</taxon>
        <taxon>Magnoliopsida</taxon>
        <taxon>Liliopsida</taxon>
        <taxon>Araceae</taxon>
        <taxon>Pothoideae</taxon>
        <taxon>Potheae</taxon>
        <taxon>Anthurium</taxon>
    </lineage>
</organism>
<keyword evidence="3" id="KW-0805">Transcription regulation</keyword>
<feature type="domain" description="HTH myb-type" evidence="9">
    <location>
        <begin position="74"/>
        <end position="124"/>
    </location>
</feature>
<evidence type="ECO:0000256" key="2">
    <source>
        <dbReference type="ARBA" id="ARBA00022737"/>
    </source>
</evidence>
<name>A0A1D1YJZ6_9ARAE</name>
<dbReference type="PROSITE" id="PS50090">
    <property type="entry name" value="MYB_LIKE"/>
    <property type="match status" value="2"/>
</dbReference>
<keyword evidence="7" id="KW-0539">Nucleus</keyword>
<reference evidence="10" key="1">
    <citation type="submission" date="2015-07" db="EMBL/GenBank/DDBJ databases">
        <title>Transcriptome Assembly of Anthurium amnicola.</title>
        <authorList>
            <person name="Suzuki J."/>
        </authorList>
    </citation>
    <scope>NUCLEOTIDE SEQUENCE</scope>
</reference>
<feature type="domain" description="HTH myb-type" evidence="9">
    <location>
        <begin position="20"/>
        <end position="73"/>
    </location>
</feature>
<dbReference type="InterPro" id="IPR001005">
    <property type="entry name" value="SANT/Myb"/>
</dbReference>
<dbReference type="FunFam" id="1.10.10.60:FF:000218">
    <property type="entry name" value="Myb transcription factor"/>
    <property type="match status" value="1"/>
</dbReference>
<keyword evidence="4" id="KW-0238">DNA-binding</keyword>
<evidence type="ECO:0000259" key="9">
    <source>
        <dbReference type="PROSITE" id="PS51294"/>
    </source>
</evidence>
<evidence type="ECO:0000313" key="10">
    <source>
        <dbReference type="EMBL" id="JAT54960.1"/>
    </source>
</evidence>
<dbReference type="Gene3D" id="1.10.10.60">
    <property type="entry name" value="Homeodomain-like"/>
    <property type="match status" value="2"/>
</dbReference>
<dbReference type="CDD" id="cd00167">
    <property type="entry name" value="SANT"/>
    <property type="match status" value="2"/>
</dbReference>
<dbReference type="GO" id="GO:0005634">
    <property type="term" value="C:nucleus"/>
    <property type="evidence" value="ECO:0007669"/>
    <property type="project" value="UniProtKB-SubCell"/>
</dbReference>
<evidence type="ECO:0000256" key="7">
    <source>
        <dbReference type="ARBA" id="ARBA00023242"/>
    </source>
</evidence>
<evidence type="ECO:0000256" key="5">
    <source>
        <dbReference type="ARBA" id="ARBA00023159"/>
    </source>
</evidence>
<evidence type="ECO:0000256" key="4">
    <source>
        <dbReference type="ARBA" id="ARBA00023125"/>
    </source>
</evidence>
<dbReference type="SMART" id="SM00717">
    <property type="entry name" value="SANT"/>
    <property type="match status" value="2"/>
</dbReference>
<sequence>VSTMVGACAPLAREKGVVGIRKGAWTPEEDLLLRHCVEKHGEGKWHLAPARAGLRRCRKSCRLRWLNYLKPTIKRGEFQEDEVDLIIRLHRLLGNKWSLIAGRIPGRTANDIKNYWTASLAKKIARHKREEEKLPTCGSSSQKSYMCEHYCCTCNTATCPPSGARSTLSSFIVKPQPRRISKRPLILCKFNSGNESNVREMANIAYKKREEDYNSWWKHMLEDDGTIRQQDHNQQQEEKQQLEEYINLACANIEEEEWFTSFWGEEIEVQNKLVDDTAVDWEDLLSMRNLLELL</sequence>
<dbReference type="AlphaFoldDB" id="A0A1D1YJZ6"/>
<feature type="non-terminal residue" evidence="10">
    <location>
        <position position="1"/>
    </location>
</feature>
<dbReference type="Pfam" id="PF00249">
    <property type="entry name" value="Myb_DNA-binding"/>
    <property type="match status" value="2"/>
</dbReference>
<accession>A0A1D1YJZ6</accession>
<dbReference type="PANTHER" id="PTHR47999:SF24">
    <property type="entry name" value="TRANSCRIPTION FACTOR MYB90"/>
    <property type="match status" value="1"/>
</dbReference>
<feature type="domain" description="Myb-like" evidence="8">
    <location>
        <begin position="70"/>
        <end position="120"/>
    </location>
</feature>
<keyword evidence="6" id="KW-0804">Transcription</keyword>
<dbReference type="EMBL" id="GDJX01012976">
    <property type="protein sequence ID" value="JAT54960.1"/>
    <property type="molecule type" value="Transcribed_RNA"/>
</dbReference>
<dbReference type="PANTHER" id="PTHR47999">
    <property type="entry name" value="TRANSCRIPTION FACTOR MYB8-RELATED-RELATED"/>
    <property type="match status" value="1"/>
</dbReference>
<evidence type="ECO:0000256" key="6">
    <source>
        <dbReference type="ARBA" id="ARBA00023163"/>
    </source>
</evidence>
<proteinExistence type="predicted"/>
<dbReference type="InterPro" id="IPR015495">
    <property type="entry name" value="Myb_TF_plants"/>
</dbReference>
<evidence type="ECO:0000256" key="3">
    <source>
        <dbReference type="ARBA" id="ARBA00023015"/>
    </source>
</evidence>
<keyword evidence="2" id="KW-0677">Repeat</keyword>